<dbReference type="EMBL" id="CP027665">
    <property type="protein sequence ID" value="AVO38149.1"/>
    <property type="molecule type" value="Genomic_DNA"/>
</dbReference>
<dbReference type="RefSeq" id="WP_106472464.1">
    <property type="nucleotide sequence ID" value="NZ_CP027665.1"/>
</dbReference>
<evidence type="ECO:0000313" key="2">
    <source>
        <dbReference type="Proteomes" id="UP000237655"/>
    </source>
</evidence>
<evidence type="ECO:0000313" key="1">
    <source>
        <dbReference type="EMBL" id="AVO38149.1"/>
    </source>
</evidence>
<protein>
    <recommendedName>
        <fullName evidence="3">Glycosyl transferase family 2</fullName>
    </recommendedName>
</protein>
<proteinExistence type="predicted"/>
<dbReference type="KEGG" id="thas:C6Y53_10820"/>
<dbReference type="Proteomes" id="UP000237655">
    <property type="component" value="Chromosome"/>
</dbReference>
<sequence>MGRPYTSLNDFLQRERQRLAPGPVAILFVEDEVEIGSTLRHLLARGFDPVLALAPPELELPPGPDDRVCRIDCDTGAPDALPEAVNRLIAAAPGTWFHYCFNAEYLFHPFSETRSVREMLSFHAEERRDAMITFVIDLYAADLAADPTGVARDAWLDGTGYYALARTDPETGWPRERQLDFFGGLRRRYEDFVPELHRRIDRVSLFRARPGLELLPDHRFNDQEYNTYACPWHHNLTAAVCSFRAAKALKRNPRSSETIESFRWRSSVPFDWQSRQLLDLGLMEPGQWF</sequence>
<organism evidence="1 2">
    <name type="scientific">Pukyongiella litopenaei</name>
    <dbReference type="NCBI Taxonomy" id="2605946"/>
    <lineage>
        <taxon>Bacteria</taxon>
        <taxon>Pseudomonadati</taxon>
        <taxon>Pseudomonadota</taxon>
        <taxon>Alphaproteobacteria</taxon>
        <taxon>Rhodobacterales</taxon>
        <taxon>Paracoccaceae</taxon>
        <taxon>Pukyongiella</taxon>
    </lineage>
</organism>
<gene>
    <name evidence="1" type="ORF">C6Y53_10820</name>
</gene>
<keyword evidence="2" id="KW-1185">Reference proteome</keyword>
<reference evidence="2" key="1">
    <citation type="submission" date="2018-03" db="EMBL/GenBank/DDBJ databases">
        <title>Genomic analysis of the strain SH-1 isolated from shrimp intestine.</title>
        <authorList>
            <person name="Kim Y.-S."/>
            <person name="Kim S.-E."/>
            <person name="Kim K.-H."/>
        </authorList>
    </citation>
    <scope>NUCLEOTIDE SEQUENCE [LARGE SCALE GENOMIC DNA]</scope>
    <source>
        <strain evidence="2">SH-1</strain>
    </source>
</reference>
<dbReference type="AlphaFoldDB" id="A0A2S0MQI4"/>
<accession>A0A2S0MQI4</accession>
<name>A0A2S0MQI4_9RHOB</name>
<evidence type="ECO:0008006" key="3">
    <source>
        <dbReference type="Google" id="ProtNLM"/>
    </source>
</evidence>